<feature type="domain" description="PhnB-like" evidence="1">
    <location>
        <begin position="2"/>
        <end position="134"/>
    </location>
</feature>
<dbReference type="EMBL" id="JACHHP010000002">
    <property type="protein sequence ID" value="MBB5207767.1"/>
    <property type="molecule type" value="Genomic_DNA"/>
</dbReference>
<keyword evidence="3" id="KW-1185">Reference proteome</keyword>
<organism evidence="2 3">
    <name type="scientific">Chiayiivirga flava</name>
    <dbReference type="NCBI Taxonomy" id="659595"/>
    <lineage>
        <taxon>Bacteria</taxon>
        <taxon>Pseudomonadati</taxon>
        <taxon>Pseudomonadota</taxon>
        <taxon>Gammaproteobacteria</taxon>
        <taxon>Lysobacterales</taxon>
        <taxon>Lysobacteraceae</taxon>
        <taxon>Chiayiivirga</taxon>
    </lineage>
</organism>
<dbReference type="InterPro" id="IPR029068">
    <property type="entry name" value="Glyas_Bleomycin-R_OHBP_Dase"/>
</dbReference>
<evidence type="ECO:0000313" key="2">
    <source>
        <dbReference type="EMBL" id="MBB5207767.1"/>
    </source>
</evidence>
<dbReference type="PANTHER" id="PTHR33990">
    <property type="entry name" value="PROTEIN YJDN-RELATED"/>
    <property type="match status" value="1"/>
</dbReference>
<sequence length="140" mass="15222">MKLVTYLNFDGNTEEAMTFYAGALGARITAMMRFGDTPAAEHVPADAQDKVMHACLQLGDDMILFACDSGCVPGQEFRSHEGFSIAISTPSIDETERVFAALSAGGTVTMPLEKTFWAERFGSLVDRFGVSWLINCDLPT</sequence>
<dbReference type="AlphaFoldDB" id="A0A7W8D6U1"/>
<dbReference type="PANTHER" id="PTHR33990:SF1">
    <property type="entry name" value="PROTEIN YJDN"/>
    <property type="match status" value="1"/>
</dbReference>
<dbReference type="CDD" id="cd06588">
    <property type="entry name" value="PhnB_like"/>
    <property type="match status" value="1"/>
</dbReference>
<accession>A0A7W8D6U1</accession>
<dbReference type="Proteomes" id="UP000521199">
    <property type="component" value="Unassembled WGS sequence"/>
</dbReference>
<protein>
    <submittedName>
        <fullName evidence="2">PhnB protein</fullName>
    </submittedName>
</protein>
<reference evidence="2 3" key="1">
    <citation type="submission" date="2020-08" db="EMBL/GenBank/DDBJ databases">
        <title>Genomic Encyclopedia of Type Strains, Phase IV (KMG-IV): sequencing the most valuable type-strain genomes for metagenomic binning, comparative biology and taxonomic classification.</title>
        <authorList>
            <person name="Goeker M."/>
        </authorList>
    </citation>
    <scope>NUCLEOTIDE SEQUENCE [LARGE SCALE GENOMIC DNA]</scope>
    <source>
        <strain evidence="2 3">DSM 24163</strain>
    </source>
</reference>
<dbReference type="Gene3D" id="3.10.180.10">
    <property type="entry name" value="2,3-Dihydroxybiphenyl 1,2-Dioxygenase, domain 1"/>
    <property type="match status" value="1"/>
</dbReference>
<dbReference type="RefSeq" id="WP_183960298.1">
    <property type="nucleotide sequence ID" value="NZ_JACHHP010000002.1"/>
</dbReference>
<gene>
    <name evidence="2" type="ORF">HNQ52_001296</name>
</gene>
<dbReference type="SUPFAM" id="SSF54593">
    <property type="entry name" value="Glyoxalase/Bleomycin resistance protein/Dihydroxybiphenyl dioxygenase"/>
    <property type="match status" value="1"/>
</dbReference>
<evidence type="ECO:0000259" key="1">
    <source>
        <dbReference type="Pfam" id="PF06983"/>
    </source>
</evidence>
<proteinExistence type="predicted"/>
<comment type="caution">
    <text evidence="2">The sequence shown here is derived from an EMBL/GenBank/DDBJ whole genome shotgun (WGS) entry which is preliminary data.</text>
</comment>
<dbReference type="Pfam" id="PF06983">
    <property type="entry name" value="3-dmu-9_3-mt"/>
    <property type="match status" value="1"/>
</dbReference>
<evidence type="ECO:0000313" key="3">
    <source>
        <dbReference type="Proteomes" id="UP000521199"/>
    </source>
</evidence>
<name>A0A7W8D6U1_9GAMM</name>
<dbReference type="InterPro" id="IPR028973">
    <property type="entry name" value="PhnB-like"/>
</dbReference>